<dbReference type="Gene3D" id="3.40.50.300">
    <property type="entry name" value="P-loop containing nucleotide triphosphate hydrolases"/>
    <property type="match status" value="1"/>
</dbReference>
<proteinExistence type="predicted"/>
<evidence type="ECO:0000313" key="3">
    <source>
        <dbReference type="Proteomes" id="UP000050454"/>
    </source>
</evidence>
<reference evidence="2 3" key="1">
    <citation type="submission" date="2015-07" db="EMBL/GenBank/DDBJ databases">
        <title>The draft genome sequence of Leadbetterella sp. JN14-9.</title>
        <authorList>
            <person name="Liu Y."/>
            <person name="Du J."/>
            <person name="Shao Z."/>
        </authorList>
    </citation>
    <scope>NUCLEOTIDE SEQUENCE [LARGE SCALE GENOMIC DNA]</scope>
    <source>
        <strain evidence="2 3">JN14-9</strain>
    </source>
</reference>
<dbReference type="AlphaFoldDB" id="A0A0P7BSP2"/>
<dbReference type="OrthoDB" id="871734at2"/>
<sequence length="476" mass="55144">MKFDVSSPHKEFTNHLLLPENERILFSGIFGIGKTTFLNEYFKGHSDYVAIHLYPVNYSVVSNDDIFRLIKFDILCELLGRGIEYDLLEVGSWETLSLLSQKETLEALRPFVKSIPKLGKTVDEILSGLRNFVEILHEKKAEITIDTKNEHIKFLKEFSLTSPNLYEEDLITELISELLETLKRPAEEANKKLVLIVDDLDRLDPEHIFRILNVFAAQVDKVGRSKFGFDHVIVVCDVLNIRNIYSHRYGVSVDFNGYLDKFYSHEVFVFDNSLIITKNVYQVLENSSNVLAKKHQSLLQLGNTQNIFTKCLCYILTELINRKRVNLRDIGRIQNLENIVSGRKKVFVNEREIVSGEVPIFLIVDYLLVIFQSWIDLVDSIKACRDFHNVEFNSQQMVSLHETIITGIQILSNIYPNGQSIFILPNSSDEIKVDIRFLQQNYFVSKIIEKDNNPKLNFFELLTEFLIKCEQKGIYN</sequence>
<gene>
    <name evidence="2" type="ORF">AFM12_13275</name>
</gene>
<dbReference type="InterPro" id="IPR027417">
    <property type="entry name" value="P-loop_NTPase"/>
</dbReference>
<organism evidence="2 3">
    <name type="scientific">Jiulongibacter sediminis</name>
    <dbReference type="NCBI Taxonomy" id="1605367"/>
    <lineage>
        <taxon>Bacteria</taxon>
        <taxon>Pseudomonadati</taxon>
        <taxon>Bacteroidota</taxon>
        <taxon>Cytophagia</taxon>
        <taxon>Cytophagales</taxon>
        <taxon>Leadbetterellaceae</taxon>
        <taxon>Jiulongibacter</taxon>
    </lineage>
</organism>
<evidence type="ECO:0000313" key="2">
    <source>
        <dbReference type="EMBL" id="KPM47478.1"/>
    </source>
</evidence>
<name>A0A0P7BSP2_9BACT</name>
<dbReference type="InterPro" id="IPR011646">
    <property type="entry name" value="KAP_P-loop"/>
</dbReference>
<dbReference type="STRING" id="1605367.AFM12_13275"/>
<feature type="domain" description="KAP NTPase" evidence="1">
    <location>
        <begin position="27"/>
        <end position="335"/>
    </location>
</feature>
<dbReference type="SUPFAM" id="SSF52540">
    <property type="entry name" value="P-loop containing nucleoside triphosphate hydrolases"/>
    <property type="match status" value="1"/>
</dbReference>
<protein>
    <recommendedName>
        <fullName evidence="1">KAP NTPase domain-containing protein</fullName>
    </recommendedName>
</protein>
<comment type="caution">
    <text evidence="2">The sequence shown here is derived from an EMBL/GenBank/DDBJ whole genome shotgun (WGS) entry which is preliminary data.</text>
</comment>
<dbReference type="RefSeq" id="WP_055149029.1">
    <property type="nucleotide sequence ID" value="NZ_JXSZ01000010.1"/>
</dbReference>
<dbReference type="Pfam" id="PF07693">
    <property type="entry name" value="KAP_NTPase"/>
    <property type="match status" value="1"/>
</dbReference>
<accession>A0A0P7BSP2</accession>
<dbReference type="PATRIC" id="fig|1605367.3.peg.48"/>
<evidence type="ECO:0000259" key="1">
    <source>
        <dbReference type="Pfam" id="PF07693"/>
    </source>
</evidence>
<dbReference type="EMBL" id="LGTQ01000010">
    <property type="protein sequence ID" value="KPM47478.1"/>
    <property type="molecule type" value="Genomic_DNA"/>
</dbReference>
<dbReference type="Proteomes" id="UP000050454">
    <property type="component" value="Unassembled WGS sequence"/>
</dbReference>
<keyword evidence="3" id="KW-1185">Reference proteome</keyword>